<dbReference type="SUPFAM" id="SSF52540">
    <property type="entry name" value="P-loop containing nucleoside triphosphate hydrolases"/>
    <property type="match status" value="1"/>
</dbReference>
<dbReference type="InterPro" id="IPR058031">
    <property type="entry name" value="AAA_lid_NorR"/>
</dbReference>
<dbReference type="PANTHER" id="PTHR32071:SF74">
    <property type="entry name" value="TRANSCRIPTIONAL ACTIVATOR ROCR"/>
    <property type="match status" value="1"/>
</dbReference>
<reference evidence="7 8" key="1">
    <citation type="submission" date="2021-01" db="EMBL/GenBank/DDBJ databases">
        <title>Genomic Encyclopedia of Type Strains, Phase IV (KMG-IV): sequencing the most valuable type-strain genomes for metagenomic binning, comparative biology and taxonomic classification.</title>
        <authorList>
            <person name="Goeker M."/>
        </authorList>
    </citation>
    <scope>NUCLEOTIDE SEQUENCE [LARGE SCALE GENOMIC DNA]</scope>
    <source>
        <strain evidence="7 8">DSM 105453</strain>
    </source>
</reference>
<dbReference type="InterPro" id="IPR000014">
    <property type="entry name" value="PAS"/>
</dbReference>
<dbReference type="Gene3D" id="3.40.50.300">
    <property type="entry name" value="P-loop containing nucleotide triphosphate hydrolases"/>
    <property type="match status" value="1"/>
</dbReference>
<dbReference type="NCBIfam" id="TIGR00229">
    <property type="entry name" value="sensory_box"/>
    <property type="match status" value="1"/>
</dbReference>
<dbReference type="InterPro" id="IPR002078">
    <property type="entry name" value="Sigma_54_int"/>
</dbReference>
<dbReference type="PANTHER" id="PTHR32071">
    <property type="entry name" value="TRANSCRIPTIONAL REGULATORY PROTEIN"/>
    <property type="match status" value="1"/>
</dbReference>
<dbReference type="Pfam" id="PF00989">
    <property type="entry name" value="PAS"/>
    <property type="match status" value="1"/>
</dbReference>
<dbReference type="Pfam" id="PF00158">
    <property type="entry name" value="Sigma54_activat"/>
    <property type="match status" value="1"/>
</dbReference>
<dbReference type="Gene3D" id="1.10.10.60">
    <property type="entry name" value="Homeodomain-like"/>
    <property type="match status" value="1"/>
</dbReference>
<dbReference type="SUPFAM" id="SSF55785">
    <property type="entry name" value="PYP-like sensor domain (PAS domain)"/>
    <property type="match status" value="1"/>
</dbReference>
<dbReference type="CDD" id="cd00130">
    <property type="entry name" value="PAS"/>
    <property type="match status" value="1"/>
</dbReference>
<evidence type="ECO:0000256" key="3">
    <source>
        <dbReference type="ARBA" id="ARBA00023015"/>
    </source>
</evidence>
<dbReference type="EMBL" id="JAFBFH010000004">
    <property type="protein sequence ID" value="MBM7714023.1"/>
    <property type="molecule type" value="Genomic_DNA"/>
</dbReference>
<accession>A0ABS2R314</accession>
<sequence>MDQKMLLHLYNAVLENIDAGVHAVDLEGKTIIYNRKMREIEGMELEDLLDKNIMDVFQFYDEESTLLKVLRTKKPECNRRQKYINIKGEEINTINDSHPVFHNGEIIGAIEIAKDVTRLEQVVQNHLQRDIQIGCAFLDLAGEHPEFVSAVHQAKKMAGTTFPVLISGEAGTGKETFAHCIHHDSEVSGKPFYLLSCISYENRQLEEMLFGMRDGGILNDPNIGTIFFDELTALSIPLQQRLLHIIRDRKQSSEKALPRLIFATCLDPIDAAADGKLMKNLYYELAGAAIFIPALKSRLEDVPLLAHQFLNEYNELLGASVQSISNGVFELFSQYEWPGNVRELKYVIESAIKNADDAKQLAVSHLPSLFRKKTFEKADALLVQRGKDIKPFDEYMTEAEVYYLQKALKLHDHNITKTAESLKMSRQNLQYRIRKLGLLDKKKKS</sequence>
<dbReference type="PROSITE" id="PS50045">
    <property type="entry name" value="SIGMA54_INTERACT_4"/>
    <property type="match status" value="1"/>
</dbReference>
<dbReference type="InterPro" id="IPR002197">
    <property type="entry name" value="HTH_Fis"/>
</dbReference>
<evidence type="ECO:0000259" key="6">
    <source>
        <dbReference type="PROSITE" id="PS50112"/>
    </source>
</evidence>
<name>A0ABS2R314_9BACI</name>
<dbReference type="InterPro" id="IPR027417">
    <property type="entry name" value="P-loop_NTPase"/>
</dbReference>
<dbReference type="Proteomes" id="UP000823485">
    <property type="component" value="Unassembled WGS sequence"/>
</dbReference>
<dbReference type="PROSITE" id="PS50112">
    <property type="entry name" value="PAS"/>
    <property type="match status" value="1"/>
</dbReference>
<dbReference type="Gene3D" id="1.10.8.60">
    <property type="match status" value="1"/>
</dbReference>
<evidence type="ECO:0000256" key="2">
    <source>
        <dbReference type="ARBA" id="ARBA00022840"/>
    </source>
</evidence>
<dbReference type="RefSeq" id="WP_077111160.1">
    <property type="nucleotide sequence ID" value="NZ_JAFBFH010000004.1"/>
</dbReference>
<evidence type="ECO:0000313" key="7">
    <source>
        <dbReference type="EMBL" id="MBM7714023.1"/>
    </source>
</evidence>
<protein>
    <submittedName>
        <fullName evidence="7">Arginine utilization regulatory protein</fullName>
    </submittedName>
</protein>
<dbReference type="CDD" id="cd00009">
    <property type="entry name" value="AAA"/>
    <property type="match status" value="1"/>
</dbReference>
<keyword evidence="1" id="KW-0547">Nucleotide-binding</keyword>
<dbReference type="InterPro" id="IPR013767">
    <property type="entry name" value="PAS_fold"/>
</dbReference>
<dbReference type="SMART" id="SM00382">
    <property type="entry name" value="AAA"/>
    <property type="match status" value="1"/>
</dbReference>
<comment type="caution">
    <text evidence="7">The sequence shown here is derived from an EMBL/GenBank/DDBJ whole genome shotgun (WGS) entry which is preliminary data.</text>
</comment>
<organism evidence="7 8">
    <name type="scientific">Siminovitchia thermophila</name>
    <dbReference type="NCBI Taxonomy" id="1245522"/>
    <lineage>
        <taxon>Bacteria</taxon>
        <taxon>Bacillati</taxon>
        <taxon>Bacillota</taxon>
        <taxon>Bacilli</taxon>
        <taxon>Bacillales</taxon>
        <taxon>Bacillaceae</taxon>
        <taxon>Siminovitchia</taxon>
    </lineage>
</organism>
<dbReference type="InterPro" id="IPR009057">
    <property type="entry name" value="Homeodomain-like_sf"/>
</dbReference>
<dbReference type="InterPro" id="IPR003593">
    <property type="entry name" value="AAA+_ATPase"/>
</dbReference>
<keyword evidence="3" id="KW-0805">Transcription regulation</keyword>
<evidence type="ECO:0000256" key="4">
    <source>
        <dbReference type="ARBA" id="ARBA00023163"/>
    </source>
</evidence>
<evidence type="ECO:0000256" key="1">
    <source>
        <dbReference type="ARBA" id="ARBA00022741"/>
    </source>
</evidence>
<evidence type="ECO:0000259" key="5">
    <source>
        <dbReference type="PROSITE" id="PS50045"/>
    </source>
</evidence>
<feature type="domain" description="PAS" evidence="6">
    <location>
        <begin position="6"/>
        <end position="64"/>
    </location>
</feature>
<keyword evidence="4" id="KW-0804">Transcription</keyword>
<dbReference type="Pfam" id="PF25601">
    <property type="entry name" value="AAA_lid_14"/>
    <property type="match status" value="1"/>
</dbReference>
<gene>
    <name evidence="7" type="ORF">JOC94_000993</name>
</gene>
<feature type="domain" description="Sigma-54 factor interaction" evidence="5">
    <location>
        <begin position="140"/>
        <end position="353"/>
    </location>
</feature>
<dbReference type="Pfam" id="PF02954">
    <property type="entry name" value="HTH_8"/>
    <property type="match status" value="1"/>
</dbReference>
<keyword evidence="2" id="KW-0067">ATP-binding</keyword>
<dbReference type="Gene3D" id="3.30.450.20">
    <property type="entry name" value="PAS domain"/>
    <property type="match status" value="1"/>
</dbReference>
<proteinExistence type="predicted"/>
<dbReference type="SMART" id="SM00091">
    <property type="entry name" value="PAS"/>
    <property type="match status" value="1"/>
</dbReference>
<dbReference type="SUPFAM" id="SSF46689">
    <property type="entry name" value="Homeodomain-like"/>
    <property type="match status" value="1"/>
</dbReference>
<dbReference type="InterPro" id="IPR035965">
    <property type="entry name" value="PAS-like_dom_sf"/>
</dbReference>
<evidence type="ECO:0000313" key="8">
    <source>
        <dbReference type="Proteomes" id="UP000823485"/>
    </source>
</evidence>
<keyword evidence="8" id="KW-1185">Reference proteome</keyword>